<dbReference type="Gene3D" id="2.30.300.10">
    <property type="entry name" value="Baseplate protein-like domain - beta roll fold"/>
    <property type="match status" value="1"/>
</dbReference>
<organism evidence="5 6">
    <name type="scientific">Ancylobacter oerskovii</name>
    <dbReference type="NCBI Taxonomy" id="459519"/>
    <lineage>
        <taxon>Bacteria</taxon>
        <taxon>Pseudomonadati</taxon>
        <taxon>Pseudomonadota</taxon>
        <taxon>Alphaproteobacteria</taxon>
        <taxon>Hyphomicrobiales</taxon>
        <taxon>Xanthobacteraceae</taxon>
        <taxon>Ancylobacter</taxon>
    </lineage>
</organism>
<dbReference type="Pfam" id="PF22255">
    <property type="entry name" value="Gp44-like_2nd"/>
    <property type="match status" value="1"/>
</dbReference>
<dbReference type="Gene3D" id="3.30.1920.10">
    <property type="entry name" value="Baseplate protein-like domains - 2 layer sandwich fold"/>
    <property type="match status" value="1"/>
</dbReference>
<gene>
    <name evidence="5" type="ORF">ACFSNC_20970</name>
</gene>
<keyword evidence="6" id="KW-1185">Reference proteome</keyword>
<feature type="domain" description="Baseplate hub protein gp44-like N-terminal" evidence="2">
    <location>
        <begin position="7"/>
        <end position="93"/>
    </location>
</feature>
<dbReference type="EMBL" id="JBHUHD010000001">
    <property type="protein sequence ID" value="MFD2142887.1"/>
    <property type="molecule type" value="Genomic_DNA"/>
</dbReference>
<evidence type="ECO:0000259" key="3">
    <source>
        <dbReference type="Pfam" id="PF21929"/>
    </source>
</evidence>
<reference evidence="6" key="1">
    <citation type="journal article" date="2019" name="Int. J. Syst. Evol. Microbiol.">
        <title>The Global Catalogue of Microorganisms (GCM) 10K type strain sequencing project: providing services to taxonomists for standard genome sequencing and annotation.</title>
        <authorList>
            <consortium name="The Broad Institute Genomics Platform"/>
            <consortium name="The Broad Institute Genome Sequencing Center for Infectious Disease"/>
            <person name="Wu L."/>
            <person name="Ma J."/>
        </authorList>
    </citation>
    <scope>NUCLEOTIDE SEQUENCE [LARGE SCALE GENOMIC DNA]</scope>
    <source>
        <strain evidence="6">CCM 7435</strain>
    </source>
</reference>
<accession>A0ABW4Z3V0</accession>
<dbReference type="RefSeq" id="WP_213356154.1">
    <property type="nucleotide sequence ID" value="NZ_JAHBGB010000044.1"/>
</dbReference>
<evidence type="ECO:0000256" key="1">
    <source>
        <dbReference type="SAM" id="MobiDB-lite"/>
    </source>
</evidence>
<feature type="compositionally biased region" description="Basic residues" evidence="1">
    <location>
        <begin position="341"/>
        <end position="354"/>
    </location>
</feature>
<proteinExistence type="predicted"/>
<dbReference type="InterPro" id="IPR049354">
    <property type="entry name" value="GpP-like_N"/>
</dbReference>
<dbReference type="InterPro" id="IPR023399">
    <property type="entry name" value="Baseplate-like_2-layer_sand"/>
</dbReference>
<evidence type="ECO:0000313" key="5">
    <source>
        <dbReference type="EMBL" id="MFD2142887.1"/>
    </source>
</evidence>
<evidence type="ECO:0000313" key="6">
    <source>
        <dbReference type="Proteomes" id="UP001597299"/>
    </source>
</evidence>
<dbReference type="PIRSF" id="PIRSF004440">
    <property type="entry name" value="GpP"/>
    <property type="match status" value="1"/>
</dbReference>
<dbReference type="InterPro" id="IPR053982">
    <property type="entry name" value="Gp44/GpP-like_C"/>
</dbReference>
<feature type="domain" description="Baseplate hub protein gp44/GpP-like second" evidence="4">
    <location>
        <begin position="95"/>
        <end position="177"/>
    </location>
</feature>
<dbReference type="InterPro" id="IPR053981">
    <property type="entry name" value="Gp44/GpP-like_2nd"/>
</dbReference>
<feature type="domain" description="Baseplate hub protein gp44/GpP-like C-terminal" evidence="3">
    <location>
        <begin position="254"/>
        <end position="334"/>
    </location>
</feature>
<dbReference type="Pfam" id="PF21683">
    <property type="entry name" value="GpP-like_1st"/>
    <property type="match status" value="1"/>
</dbReference>
<dbReference type="Pfam" id="PF21929">
    <property type="entry name" value="GpP_4th"/>
    <property type="match status" value="1"/>
</dbReference>
<feature type="region of interest" description="Disordered" evidence="1">
    <location>
        <begin position="337"/>
        <end position="361"/>
    </location>
</feature>
<name>A0ABW4Z3V0_9HYPH</name>
<protein>
    <submittedName>
        <fullName evidence="5">Phage baseplate assembly protein</fullName>
    </submittedName>
</protein>
<dbReference type="Proteomes" id="UP001597299">
    <property type="component" value="Unassembled WGS sequence"/>
</dbReference>
<dbReference type="SUPFAM" id="SSF69279">
    <property type="entry name" value="Phage tail proteins"/>
    <property type="match status" value="2"/>
</dbReference>
<comment type="caution">
    <text evidence="5">The sequence shown here is derived from an EMBL/GenBank/DDBJ whole genome shotgun (WGS) entry which is preliminary data.</text>
</comment>
<sequence>MTNLRARLSIGAQAFEGWKTVEVRRAFDAASSGFMLEVVDTEAAPAALPTWPIKPFDACTVQLGGVKVITGFVDRVEPSYDASRSAVRVAGRSKTADAVDCSAIVPGGNFKGYKLDAIANNLAGTVGVRVTAKADVGEPFEDISIDPGATVVRALTDLCDARGVMLHDDEEGNLVIDEAEETDPVAWLVEGENILAAQASLGSEKRFSKYVGKSQRRGSDDAWGEVVSEITETRTDSAVPRYRPLLLAPEEPLTTRELRDRLDWEAAVREGAELTADVTVLGWFRAPGKLWTPGETIHLASPKLYVDRPLALREVTFRQGQNGGTVAVLRLVPHSALNKKSGGKGKGKKKRAKGAKGGGFSWDGVVRVGDDN</sequence>
<dbReference type="Gene3D" id="3.55.50.10">
    <property type="entry name" value="Baseplate protein-like domains"/>
    <property type="match status" value="1"/>
</dbReference>
<dbReference type="InterPro" id="IPR026276">
    <property type="entry name" value="Baseplate_GpP"/>
</dbReference>
<evidence type="ECO:0000259" key="4">
    <source>
        <dbReference type="Pfam" id="PF22255"/>
    </source>
</evidence>
<evidence type="ECO:0000259" key="2">
    <source>
        <dbReference type="Pfam" id="PF21683"/>
    </source>
</evidence>